<protein>
    <submittedName>
        <fullName evidence="2">Uncharacterized protein</fullName>
    </submittedName>
</protein>
<name>A0A1Q9C018_SYMMI</name>
<feature type="region of interest" description="Disordered" evidence="1">
    <location>
        <begin position="1"/>
        <end position="54"/>
    </location>
</feature>
<reference evidence="2 3" key="1">
    <citation type="submission" date="2016-02" db="EMBL/GenBank/DDBJ databases">
        <title>Genome analysis of coral dinoflagellate symbionts highlights evolutionary adaptations to a symbiotic lifestyle.</title>
        <authorList>
            <person name="Aranda M."/>
            <person name="Li Y."/>
            <person name="Liew Y.J."/>
            <person name="Baumgarten S."/>
            <person name="Simakov O."/>
            <person name="Wilson M."/>
            <person name="Piel J."/>
            <person name="Ashoor H."/>
            <person name="Bougouffa S."/>
            <person name="Bajic V.B."/>
            <person name="Ryu T."/>
            <person name="Ravasi T."/>
            <person name="Bayer T."/>
            <person name="Micklem G."/>
            <person name="Kim H."/>
            <person name="Bhak J."/>
            <person name="Lajeunesse T.C."/>
            <person name="Voolstra C.R."/>
        </authorList>
    </citation>
    <scope>NUCLEOTIDE SEQUENCE [LARGE SCALE GENOMIC DNA]</scope>
    <source>
        <strain evidence="2 3">CCMP2467</strain>
    </source>
</reference>
<evidence type="ECO:0000313" key="3">
    <source>
        <dbReference type="Proteomes" id="UP000186817"/>
    </source>
</evidence>
<feature type="non-terminal residue" evidence="2">
    <location>
        <position position="1"/>
    </location>
</feature>
<dbReference type="AlphaFoldDB" id="A0A1Q9C018"/>
<evidence type="ECO:0000256" key="1">
    <source>
        <dbReference type="SAM" id="MobiDB-lite"/>
    </source>
</evidence>
<keyword evidence="3" id="KW-1185">Reference proteome</keyword>
<dbReference type="EMBL" id="LSRX01002077">
    <property type="protein sequence ID" value="OLP76277.1"/>
    <property type="molecule type" value="Genomic_DNA"/>
</dbReference>
<feature type="region of interest" description="Disordered" evidence="1">
    <location>
        <begin position="88"/>
        <end position="108"/>
    </location>
</feature>
<sequence length="293" mass="32435">VSMATLTQTQTEVASSTLKLDASSTLKENFHSTAATGLDATKKKVRPPPPSDEPVEVALRRCRELVRTVPVADLIQAPASLWLPPTAEAEGGEAAEAGASLQAESDPEGGGLFLSHAWDEPEGWEDRFPGQSFVAAKQMQVATALKEAERRQLHREGLPTRVWADCVSLPTPVSEADHPLEQTIFGPYRLPVEELKRFVPRTPETTQSLGYTLMHLPEGHSFTGNMRATEWDDHGRPLRDPTLVEVSWSIPPGWHFIRNCRVIAEGFISPWAAAEKPEYRLVKPKRSLRTAFF</sequence>
<evidence type="ECO:0000313" key="2">
    <source>
        <dbReference type="EMBL" id="OLP76277.1"/>
    </source>
</evidence>
<comment type="caution">
    <text evidence="2">The sequence shown here is derived from an EMBL/GenBank/DDBJ whole genome shotgun (WGS) entry which is preliminary data.</text>
</comment>
<feature type="compositionally biased region" description="Polar residues" evidence="1">
    <location>
        <begin position="1"/>
        <end position="35"/>
    </location>
</feature>
<proteinExistence type="predicted"/>
<organism evidence="2 3">
    <name type="scientific">Symbiodinium microadriaticum</name>
    <name type="common">Dinoflagellate</name>
    <name type="synonym">Zooxanthella microadriatica</name>
    <dbReference type="NCBI Taxonomy" id="2951"/>
    <lineage>
        <taxon>Eukaryota</taxon>
        <taxon>Sar</taxon>
        <taxon>Alveolata</taxon>
        <taxon>Dinophyceae</taxon>
        <taxon>Suessiales</taxon>
        <taxon>Symbiodiniaceae</taxon>
        <taxon>Symbiodinium</taxon>
    </lineage>
</organism>
<dbReference type="Proteomes" id="UP000186817">
    <property type="component" value="Unassembled WGS sequence"/>
</dbReference>
<feature type="compositionally biased region" description="Low complexity" evidence="1">
    <location>
        <begin position="88"/>
        <end position="99"/>
    </location>
</feature>
<dbReference type="OrthoDB" id="430750at2759"/>
<gene>
    <name evidence="2" type="ORF">AK812_SmicGene43809</name>
</gene>
<accession>A0A1Q9C018</accession>